<reference evidence="2 3" key="1">
    <citation type="submission" date="2020-08" db="EMBL/GenBank/DDBJ databases">
        <title>Genome sequence of Tessaracoccus defluvii JCM 17540T.</title>
        <authorList>
            <person name="Hyun D.-W."/>
            <person name="Bae J.-W."/>
        </authorList>
    </citation>
    <scope>NUCLEOTIDE SEQUENCE [LARGE SCALE GENOMIC DNA]</scope>
    <source>
        <strain evidence="2 3">JCM 17540</strain>
    </source>
</reference>
<dbReference type="RefSeq" id="WP_187721937.1">
    <property type="nucleotide sequence ID" value="NZ_CP060789.1"/>
</dbReference>
<dbReference type="AlphaFoldDB" id="A0A7H0H8H2"/>
<evidence type="ECO:0000313" key="2">
    <source>
        <dbReference type="EMBL" id="QNP56838.1"/>
    </source>
</evidence>
<feature type="transmembrane region" description="Helical" evidence="1">
    <location>
        <begin position="37"/>
        <end position="55"/>
    </location>
</feature>
<gene>
    <name evidence="2" type="ORF">H9L22_05670</name>
</gene>
<keyword evidence="1" id="KW-1133">Transmembrane helix</keyword>
<evidence type="ECO:0000313" key="3">
    <source>
        <dbReference type="Proteomes" id="UP000516117"/>
    </source>
</evidence>
<protein>
    <submittedName>
        <fullName evidence="2">Uncharacterized protein</fullName>
    </submittedName>
</protein>
<evidence type="ECO:0000256" key="1">
    <source>
        <dbReference type="SAM" id="Phobius"/>
    </source>
</evidence>
<name>A0A7H0H8H2_9ACTN</name>
<keyword evidence="3" id="KW-1185">Reference proteome</keyword>
<keyword evidence="1" id="KW-0812">Transmembrane</keyword>
<organism evidence="2 3">
    <name type="scientific">Tessaracoccus defluvii</name>
    <dbReference type="NCBI Taxonomy" id="1285901"/>
    <lineage>
        <taxon>Bacteria</taxon>
        <taxon>Bacillati</taxon>
        <taxon>Actinomycetota</taxon>
        <taxon>Actinomycetes</taxon>
        <taxon>Propionibacteriales</taxon>
        <taxon>Propionibacteriaceae</taxon>
        <taxon>Tessaracoccus</taxon>
    </lineage>
</organism>
<sequence>MSRPDASMSLLTDLQAEALEPEYRTTTARGAGGGRRLLVVGLLALLITVAVLQTTQGAGAAADARGSFCSG</sequence>
<accession>A0A7H0H8H2</accession>
<dbReference type="EMBL" id="CP060789">
    <property type="protein sequence ID" value="QNP56838.1"/>
    <property type="molecule type" value="Genomic_DNA"/>
</dbReference>
<dbReference type="Proteomes" id="UP000516117">
    <property type="component" value="Chromosome"/>
</dbReference>
<keyword evidence="1" id="KW-0472">Membrane</keyword>
<proteinExistence type="predicted"/>
<dbReference type="KEGG" id="tdf:H9L22_05670"/>